<dbReference type="SUPFAM" id="SSF52972">
    <property type="entry name" value="ITPase-like"/>
    <property type="match status" value="1"/>
</dbReference>
<comment type="cofactor">
    <cofactor evidence="1 3">
        <name>a divalent metal cation</name>
        <dbReference type="ChEBI" id="CHEBI:60240"/>
    </cofactor>
</comment>
<name>A0ABQ1V097_9NOCA</name>
<accession>A0ABQ1V097</accession>
<evidence type="ECO:0000256" key="2">
    <source>
        <dbReference type="ARBA" id="ARBA00022801"/>
    </source>
</evidence>
<gene>
    <name evidence="4" type="primary">maf</name>
    <name evidence="4" type="ORF">GCM10007298_28970</name>
</gene>
<comment type="similarity">
    <text evidence="3">Belongs to the Maf family.</text>
</comment>
<proteinExistence type="inferred from homology"/>
<dbReference type="PIRSF" id="PIRSF006305">
    <property type="entry name" value="Maf"/>
    <property type="match status" value="1"/>
</dbReference>
<organism evidence="4 5">
    <name type="scientific">Williamsia phyllosphaerae</name>
    <dbReference type="NCBI Taxonomy" id="885042"/>
    <lineage>
        <taxon>Bacteria</taxon>
        <taxon>Bacillati</taxon>
        <taxon>Actinomycetota</taxon>
        <taxon>Actinomycetes</taxon>
        <taxon>Mycobacteriales</taxon>
        <taxon>Nocardiaceae</taxon>
        <taxon>Williamsia</taxon>
    </lineage>
</organism>
<comment type="catalytic activity">
    <reaction evidence="3">
        <text>a 2'-deoxyribonucleoside 5'-triphosphate + H2O = a 2'-deoxyribonucleoside 5'-phosphate + diphosphate + H(+)</text>
        <dbReference type="Rhea" id="RHEA:44644"/>
        <dbReference type="ChEBI" id="CHEBI:15377"/>
        <dbReference type="ChEBI" id="CHEBI:15378"/>
        <dbReference type="ChEBI" id="CHEBI:33019"/>
        <dbReference type="ChEBI" id="CHEBI:61560"/>
        <dbReference type="ChEBI" id="CHEBI:65317"/>
        <dbReference type="EC" id="3.6.1.9"/>
    </reaction>
</comment>
<evidence type="ECO:0000256" key="1">
    <source>
        <dbReference type="ARBA" id="ARBA00001968"/>
    </source>
</evidence>
<keyword evidence="3" id="KW-0963">Cytoplasm</keyword>
<dbReference type="Gene3D" id="3.90.950.10">
    <property type="match status" value="1"/>
</dbReference>
<dbReference type="PANTHER" id="PTHR43213:SF5">
    <property type="entry name" value="BIFUNCTIONAL DTTP_UTP PYROPHOSPHATASE_METHYLTRANSFERASE PROTEIN-RELATED"/>
    <property type="match status" value="1"/>
</dbReference>
<comment type="catalytic activity">
    <reaction evidence="3">
        <text>a ribonucleoside 5'-triphosphate + H2O = a ribonucleoside 5'-phosphate + diphosphate + H(+)</text>
        <dbReference type="Rhea" id="RHEA:23996"/>
        <dbReference type="ChEBI" id="CHEBI:15377"/>
        <dbReference type="ChEBI" id="CHEBI:15378"/>
        <dbReference type="ChEBI" id="CHEBI:33019"/>
        <dbReference type="ChEBI" id="CHEBI:58043"/>
        <dbReference type="ChEBI" id="CHEBI:61557"/>
        <dbReference type="EC" id="3.6.1.9"/>
    </reaction>
</comment>
<protein>
    <recommendedName>
        <fullName evidence="3">Nucleoside triphosphate pyrophosphatase</fullName>
        <ecNumber evidence="3">3.6.1.9</ecNumber>
    </recommendedName>
    <alternativeName>
        <fullName evidence="3">Nucleotide pyrophosphatase</fullName>
        <shortName evidence="3">Nucleotide PPase</shortName>
    </alternativeName>
</protein>
<dbReference type="Proteomes" id="UP000632454">
    <property type="component" value="Unassembled WGS sequence"/>
</dbReference>
<dbReference type="InterPro" id="IPR029001">
    <property type="entry name" value="ITPase-like_fam"/>
</dbReference>
<keyword evidence="5" id="KW-1185">Reference proteome</keyword>
<reference evidence="5" key="1">
    <citation type="journal article" date="2019" name="Int. J. Syst. Evol. Microbiol.">
        <title>The Global Catalogue of Microorganisms (GCM) 10K type strain sequencing project: providing services to taxonomists for standard genome sequencing and annotation.</title>
        <authorList>
            <consortium name="The Broad Institute Genomics Platform"/>
            <consortium name="The Broad Institute Genome Sequencing Center for Infectious Disease"/>
            <person name="Wu L."/>
            <person name="Ma J."/>
        </authorList>
    </citation>
    <scope>NUCLEOTIDE SEQUENCE [LARGE SCALE GENOMIC DNA]</scope>
    <source>
        <strain evidence="5">CCM 7855</strain>
    </source>
</reference>
<dbReference type="EC" id="3.6.1.9" evidence="3"/>
<comment type="caution">
    <text evidence="4">The sequence shown here is derived from an EMBL/GenBank/DDBJ whole genome shotgun (WGS) entry which is preliminary data.</text>
</comment>
<comment type="subcellular location">
    <subcellularLocation>
        <location evidence="3">Cytoplasm</location>
    </subcellularLocation>
</comment>
<dbReference type="EMBL" id="BMCS01000002">
    <property type="protein sequence ID" value="GGF31340.1"/>
    <property type="molecule type" value="Genomic_DNA"/>
</dbReference>
<dbReference type="InterPro" id="IPR003697">
    <property type="entry name" value="Maf-like"/>
</dbReference>
<dbReference type="Pfam" id="PF02545">
    <property type="entry name" value="Maf"/>
    <property type="match status" value="1"/>
</dbReference>
<keyword evidence="3" id="KW-0546">Nucleotide metabolism</keyword>
<sequence>MLRSAGIAPVVRVSDVDEDAVAADLGTQAQPEQVVAALAAAKARAVRETLADDPEIADDVVVIGCDSMLLVDGQLTGKPHTADVARAHWMSVRGRSAQLLTGHCLIRVGPGTPDVHAQAVSSTVVRFADVDEATIDAYVGSGEPLEVAGGFTLDGLGGWLIEGIDGDPSSVIGIGLPLVRRLLAELDVHLSELWTD</sequence>
<evidence type="ECO:0000313" key="5">
    <source>
        <dbReference type="Proteomes" id="UP000632454"/>
    </source>
</evidence>
<feature type="active site" description="Proton acceptor" evidence="3">
    <location>
        <position position="66"/>
    </location>
</feature>
<dbReference type="NCBIfam" id="TIGR00172">
    <property type="entry name" value="maf"/>
    <property type="match status" value="1"/>
</dbReference>
<comment type="function">
    <text evidence="3">Nucleoside triphosphate pyrophosphatase. May have a dual role in cell division arrest and in preventing the incorporation of modified nucleotides into cellular nucleic acids.</text>
</comment>
<evidence type="ECO:0000313" key="4">
    <source>
        <dbReference type="EMBL" id="GGF31340.1"/>
    </source>
</evidence>
<dbReference type="HAMAP" id="MF_00528">
    <property type="entry name" value="Maf"/>
    <property type="match status" value="1"/>
</dbReference>
<dbReference type="PANTHER" id="PTHR43213">
    <property type="entry name" value="BIFUNCTIONAL DTTP/UTP PYROPHOSPHATASE/METHYLTRANSFERASE PROTEIN-RELATED"/>
    <property type="match status" value="1"/>
</dbReference>
<keyword evidence="2 3" id="KW-0378">Hydrolase</keyword>
<comment type="caution">
    <text evidence="3">Lacks conserved residue(s) required for the propagation of feature annotation.</text>
</comment>
<evidence type="ECO:0000256" key="3">
    <source>
        <dbReference type="HAMAP-Rule" id="MF_00528"/>
    </source>
</evidence>